<keyword evidence="2" id="KW-0808">Transferase</keyword>
<feature type="binding site" evidence="2">
    <location>
        <position position="143"/>
    </location>
    <ligand>
        <name>ATP</name>
        <dbReference type="ChEBI" id="CHEBI:30616"/>
    </ligand>
</feature>
<dbReference type="RefSeq" id="WP_345013256.1">
    <property type="nucleotide sequence ID" value="NZ_BAABFC010000014.1"/>
</dbReference>
<feature type="binding site" evidence="2">
    <location>
        <position position="42"/>
    </location>
    <ligand>
        <name>Mg(2+)</name>
        <dbReference type="ChEBI" id="CHEBI:18420"/>
        <label>4</label>
    </ligand>
</feature>
<dbReference type="InterPro" id="IPR006283">
    <property type="entry name" value="ThiL-like"/>
</dbReference>
<dbReference type="InterPro" id="IPR036921">
    <property type="entry name" value="PurM-like_N_sf"/>
</dbReference>
<dbReference type="Gene3D" id="3.30.1330.10">
    <property type="entry name" value="PurM-like, N-terminal domain"/>
    <property type="match status" value="1"/>
</dbReference>
<proteinExistence type="inferred from homology"/>
<evidence type="ECO:0000259" key="4">
    <source>
        <dbReference type="Pfam" id="PF02769"/>
    </source>
</evidence>
<comment type="caution">
    <text evidence="2">Lacks conserved residue(s) required for the propagation of feature annotation.</text>
</comment>
<comment type="function">
    <text evidence="2">Catalyzes the ATP-dependent phosphorylation of thiamine-monophosphate (TMP) to form thiamine-pyrophosphate (TPP), the active form of vitamin B1.</text>
</comment>
<dbReference type="NCBIfam" id="TIGR01379">
    <property type="entry name" value="thiL"/>
    <property type="match status" value="1"/>
</dbReference>
<reference evidence="6" key="1">
    <citation type="journal article" date="2019" name="Int. J. Syst. Evol. Microbiol.">
        <title>The Global Catalogue of Microorganisms (GCM) 10K type strain sequencing project: providing services to taxonomists for standard genome sequencing and annotation.</title>
        <authorList>
            <consortium name="The Broad Institute Genomics Platform"/>
            <consortium name="The Broad Institute Genome Sequencing Center for Infectious Disease"/>
            <person name="Wu L."/>
            <person name="Ma J."/>
        </authorList>
    </citation>
    <scope>NUCLEOTIDE SEQUENCE [LARGE SCALE GENOMIC DNA]</scope>
    <source>
        <strain evidence="6">JCM 32226</strain>
    </source>
</reference>
<feature type="binding site" evidence="2">
    <location>
        <position position="314"/>
    </location>
    <ligand>
        <name>substrate</name>
    </ligand>
</feature>
<dbReference type="SUPFAM" id="SSF56042">
    <property type="entry name" value="PurM C-terminal domain-like"/>
    <property type="match status" value="1"/>
</dbReference>
<dbReference type="Gene3D" id="3.90.650.10">
    <property type="entry name" value="PurM-like C-terminal domain"/>
    <property type="match status" value="1"/>
</dbReference>
<feature type="binding site" evidence="2">
    <location>
        <position position="208"/>
    </location>
    <ligand>
        <name>Mg(2+)</name>
        <dbReference type="ChEBI" id="CHEBI:18420"/>
        <label>3</label>
    </ligand>
</feature>
<evidence type="ECO:0000256" key="2">
    <source>
        <dbReference type="HAMAP-Rule" id="MF_02128"/>
    </source>
</evidence>
<feature type="binding site" evidence="2">
    <location>
        <position position="43"/>
    </location>
    <ligand>
        <name>Mg(2+)</name>
        <dbReference type="ChEBI" id="CHEBI:18420"/>
        <label>1</label>
    </ligand>
</feature>
<feature type="binding site" evidence="2">
    <location>
        <position position="44"/>
    </location>
    <ligand>
        <name>Mg(2+)</name>
        <dbReference type="ChEBI" id="CHEBI:18420"/>
        <label>1</label>
    </ligand>
</feature>
<evidence type="ECO:0000313" key="5">
    <source>
        <dbReference type="EMBL" id="GAA4500888.1"/>
    </source>
</evidence>
<dbReference type="InterPro" id="IPR010918">
    <property type="entry name" value="PurM-like_C_dom"/>
</dbReference>
<feature type="domain" description="PurM-like N-terminal" evidence="3">
    <location>
        <begin position="25"/>
        <end position="135"/>
    </location>
</feature>
<keyword evidence="2" id="KW-0547">Nucleotide-binding</keyword>
<dbReference type="SUPFAM" id="SSF55326">
    <property type="entry name" value="PurM N-terminal domain-like"/>
    <property type="match status" value="1"/>
</dbReference>
<dbReference type="PANTHER" id="PTHR30270">
    <property type="entry name" value="THIAMINE-MONOPHOSPHATE KINASE"/>
    <property type="match status" value="1"/>
</dbReference>
<feature type="binding site" evidence="2">
    <location>
        <position position="27"/>
    </location>
    <ligand>
        <name>Mg(2+)</name>
        <dbReference type="ChEBI" id="CHEBI:18420"/>
        <label>3</label>
    </ligand>
</feature>
<accession>A0ABP8QF23</accession>
<keyword evidence="1 2" id="KW-0784">Thiamine biosynthesis</keyword>
<dbReference type="HAMAP" id="MF_02128">
    <property type="entry name" value="TMP_kinase"/>
    <property type="match status" value="1"/>
</dbReference>
<keyword evidence="2" id="KW-0460">Magnesium</keyword>
<feature type="binding site" evidence="2">
    <location>
        <position position="210"/>
    </location>
    <ligand>
        <name>ATP</name>
        <dbReference type="ChEBI" id="CHEBI:30616"/>
    </ligand>
</feature>
<feature type="binding site" evidence="2">
    <location>
        <position position="72"/>
    </location>
    <ligand>
        <name>Mg(2+)</name>
        <dbReference type="ChEBI" id="CHEBI:18420"/>
        <label>4</label>
    </ligand>
</feature>
<sequence length="321" mass="33653">MGEFELIRRYFQRPPRRDDVVLGSGDDCALLAVPAGELLAVSTDTLVSGVHFFAEVDPRALGHKALAVNLSDLAAMGATARWASLALTLPVVDEAWVAAFAEGFLALADEHQVELIGGDMTRGPLSITVTIQGTVPQEGALRRSGASPGDDLYVSGALGGAALALQHLLGKRSLSAEILAPLRRALEWPQPRLALGEGLRGLASAALDLSDGLASDLRHLLAASGVGAEVALEQIPLPAPLGALPPEEAWALALAGGDDYELCFSAPPQQAAAIQALAARLACPVTLIGRITERAGELRWQHSGQPVAPHWQGWDHFKEAP</sequence>
<feature type="binding site" evidence="2">
    <location>
        <position position="211"/>
    </location>
    <ligand>
        <name>Mg(2+)</name>
        <dbReference type="ChEBI" id="CHEBI:18420"/>
        <label>5</label>
    </ligand>
</feature>
<comment type="caution">
    <text evidence="5">The sequence shown here is derived from an EMBL/GenBank/DDBJ whole genome shotgun (WGS) entry which is preliminary data.</text>
</comment>
<comment type="pathway">
    <text evidence="2">Cofactor biosynthesis; thiamine diphosphate biosynthesis; thiamine diphosphate from thiamine phosphate: step 1/1.</text>
</comment>
<dbReference type="InterPro" id="IPR016188">
    <property type="entry name" value="PurM-like_N"/>
</dbReference>
<feature type="binding site" evidence="2">
    <location>
        <position position="44"/>
    </location>
    <ligand>
        <name>Mg(2+)</name>
        <dbReference type="ChEBI" id="CHEBI:18420"/>
        <label>2</label>
    </ligand>
</feature>
<keyword evidence="2" id="KW-0479">Metal-binding</keyword>
<dbReference type="Pfam" id="PF00586">
    <property type="entry name" value="AIRS"/>
    <property type="match status" value="1"/>
</dbReference>
<keyword evidence="2 5" id="KW-0418">Kinase</keyword>
<evidence type="ECO:0000313" key="6">
    <source>
        <dbReference type="Proteomes" id="UP001501321"/>
    </source>
</evidence>
<feature type="domain" description="PurM-like C-terminal" evidence="4">
    <location>
        <begin position="148"/>
        <end position="297"/>
    </location>
</feature>
<dbReference type="EMBL" id="BAABFC010000014">
    <property type="protein sequence ID" value="GAA4500888.1"/>
    <property type="molecule type" value="Genomic_DNA"/>
</dbReference>
<comment type="similarity">
    <text evidence="2">Belongs to the thiamine-monophosphate kinase family.</text>
</comment>
<feature type="binding site" evidence="2">
    <location>
        <position position="27"/>
    </location>
    <ligand>
        <name>Mg(2+)</name>
        <dbReference type="ChEBI" id="CHEBI:18420"/>
        <label>4</label>
    </ligand>
</feature>
<dbReference type="Pfam" id="PF02769">
    <property type="entry name" value="AIRS_C"/>
    <property type="match status" value="1"/>
</dbReference>
<keyword evidence="2" id="KW-0067">ATP-binding</keyword>
<dbReference type="GO" id="GO:0016301">
    <property type="term" value="F:kinase activity"/>
    <property type="evidence" value="ECO:0007669"/>
    <property type="project" value="UniProtKB-KW"/>
</dbReference>
<feature type="binding site" evidence="2">
    <location>
        <position position="72"/>
    </location>
    <ligand>
        <name>Mg(2+)</name>
        <dbReference type="ChEBI" id="CHEBI:18420"/>
        <label>2</label>
    </ligand>
</feature>
<feature type="binding site" evidence="2">
    <location>
        <position position="119"/>
    </location>
    <ligand>
        <name>Mg(2+)</name>
        <dbReference type="ChEBI" id="CHEBI:18420"/>
        <label>1</label>
    </ligand>
</feature>
<feature type="binding site" evidence="2">
    <location>
        <begin position="118"/>
        <end position="119"/>
    </location>
    <ligand>
        <name>ATP</name>
        <dbReference type="ChEBI" id="CHEBI:30616"/>
    </ligand>
</feature>
<evidence type="ECO:0000259" key="3">
    <source>
        <dbReference type="Pfam" id="PF00586"/>
    </source>
</evidence>
<dbReference type="CDD" id="cd02194">
    <property type="entry name" value="ThiL"/>
    <property type="match status" value="1"/>
</dbReference>
<evidence type="ECO:0000256" key="1">
    <source>
        <dbReference type="ARBA" id="ARBA00022977"/>
    </source>
</evidence>
<dbReference type="InterPro" id="IPR036676">
    <property type="entry name" value="PurM-like_C_sf"/>
</dbReference>
<name>A0ABP8QF23_9GAMM</name>
<feature type="binding site" evidence="2">
    <location>
        <position position="258"/>
    </location>
    <ligand>
        <name>substrate</name>
    </ligand>
</feature>
<comment type="miscellaneous">
    <text evidence="2">Reaction mechanism of ThiL seems to utilize a direct, inline transfer of the gamma-phosphate of ATP to TMP rather than a phosphorylated enzyme intermediate.</text>
</comment>
<dbReference type="EC" id="2.7.4.16" evidence="2"/>
<comment type="catalytic activity">
    <reaction evidence="2">
        <text>thiamine phosphate + ATP = thiamine diphosphate + ADP</text>
        <dbReference type="Rhea" id="RHEA:15913"/>
        <dbReference type="ChEBI" id="CHEBI:30616"/>
        <dbReference type="ChEBI" id="CHEBI:37575"/>
        <dbReference type="ChEBI" id="CHEBI:58937"/>
        <dbReference type="ChEBI" id="CHEBI:456216"/>
        <dbReference type="EC" id="2.7.4.16"/>
    </reaction>
</comment>
<keyword evidence="6" id="KW-1185">Reference proteome</keyword>
<gene>
    <name evidence="2 5" type="primary">thiL</name>
    <name evidence="5" type="ORF">GCM10023095_23270</name>
</gene>
<dbReference type="Proteomes" id="UP001501321">
    <property type="component" value="Unassembled WGS sequence"/>
</dbReference>
<organism evidence="5 6">
    <name type="scientific">Pseudaeromonas paramecii</name>
    <dbReference type="NCBI Taxonomy" id="2138166"/>
    <lineage>
        <taxon>Bacteria</taxon>
        <taxon>Pseudomonadati</taxon>
        <taxon>Pseudomonadota</taxon>
        <taxon>Gammaproteobacteria</taxon>
        <taxon>Aeromonadales</taxon>
        <taxon>Aeromonadaceae</taxon>
        <taxon>Pseudaeromonas</taxon>
    </lineage>
</organism>
<protein>
    <recommendedName>
        <fullName evidence="2">Thiamine-monophosphate kinase</fullName>
        <shortName evidence="2">TMP kinase</shortName>
        <shortName evidence="2">Thiamine-phosphate kinase</shortName>
        <ecNumber evidence="2">2.7.4.16</ecNumber>
    </recommendedName>
</protein>
<feature type="binding site" evidence="2">
    <location>
        <position position="72"/>
    </location>
    <ligand>
        <name>Mg(2+)</name>
        <dbReference type="ChEBI" id="CHEBI:18420"/>
        <label>3</label>
    </ligand>
</feature>
<feature type="binding site" evidence="2">
    <location>
        <position position="51"/>
    </location>
    <ligand>
        <name>substrate</name>
    </ligand>
</feature>
<dbReference type="PIRSF" id="PIRSF005303">
    <property type="entry name" value="Thiam_monoph_kin"/>
    <property type="match status" value="1"/>
</dbReference>
<dbReference type="PANTHER" id="PTHR30270:SF0">
    <property type="entry name" value="THIAMINE-MONOPHOSPHATE KINASE"/>
    <property type="match status" value="1"/>
</dbReference>